<name>A0A9D2N9H8_9FIRM</name>
<dbReference type="InterPro" id="IPR036388">
    <property type="entry name" value="WH-like_DNA-bd_sf"/>
</dbReference>
<dbReference type="InterPro" id="IPR036390">
    <property type="entry name" value="WH_DNA-bd_sf"/>
</dbReference>
<dbReference type="Pfam" id="PF02082">
    <property type="entry name" value="Rrf2"/>
    <property type="match status" value="1"/>
</dbReference>
<gene>
    <name evidence="1" type="ORF">H9705_04895</name>
</gene>
<dbReference type="PANTHER" id="PTHR33221">
    <property type="entry name" value="WINGED HELIX-TURN-HELIX TRANSCRIPTIONAL REGULATOR, RRF2 FAMILY"/>
    <property type="match status" value="1"/>
</dbReference>
<dbReference type="PROSITE" id="PS51197">
    <property type="entry name" value="HTH_RRF2_2"/>
    <property type="match status" value="1"/>
</dbReference>
<protein>
    <submittedName>
        <fullName evidence="1">Rrf2 family transcriptional regulator</fullName>
    </submittedName>
</protein>
<reference evidence="1" key="1">
    <citation type="journal article" date="2021" name="PeerJ">
        <title>Extensive microbial diversity within the chicken gut microbiome revealed by metagenomics and culture.</title>
        <authorList>
            <person name="Gilroy R."/>
            <person name="Ravi A."/>
            <person name="Getino M."/>
            <person name="Pursley I."/>
            <person name="Horton D.L."/>
            <person name="Alikhan N.F."/>
            <person name="Baker D."/>
            <person name="Gharbi K."/>
            <person name="Hall N."/>
            <person name="Watson M."/>
            <person name="Adriaenssens E.M."/>
            <person name="Foster-Nyarko E."/>
            <person name="Jarju S."/>
            <person name="Secka A."/>
            <person name="Antonio M."/>
            <person name="Oren A."/>
            <person name="Chaudhuri R.R."/>
            <person name="La Ragione R."/>
            <person name="Hildebrand F."/>
            <person name="Pallen M.J."/>
        </authorList>
    </citation>
    <scope>NUCLEOTIDE SEQUENCE</scope>
    <source>
        <strain evidence="1">CHK185-5351</strain>
    </source>
</reference>
<dbReference type="SUPFAM" id="SSF46785">
    <property type="entry name" value="Winged helix' DNA-binding domain"/>
    <property type="match status" value="1"/>
</dbReference>
<organism evidence="1 2">
    <name type="scientific">Candidatus Fusicatenibacter intestinigallinarum</name>
    <dbReference type="NCBI Taxonomy" id="2838598"/>
    <lineage>
        <taxon>Bacteria</taxon>
        <taxon>Bacillati</taxon>
        <taxon>Bacillota</taxon>
        <taxon>Clostridia</taxon>
        <taxon>Lachnospirales</taxon>
        <taxon>Lachnospiraceae</taxon>
        <taxon>Fusicatenibacter</taxon>
    </lineage>
</organism>
<dbReference type="Gene3D" id="1.10.10.10">
    <property type="entry name" value="Winged helix-like DNA-binding domain superfamily/Winged helix DNA-binding domain"/>
    <property type="match status" value="1"/>
</dbReference>
<dbReference type="AlphaFoldDB" id="A0A9D2N9H8"/>
<dbReference type="InterPro" id="IPR000944">
    <property type="entry name" value="Tscrpt_reg_Rrf2"/>
</dbReference>
<sequence>MKYSRKLSDTIHTLAFICLGEKEHLTSARIAESVKTNPAYIRQLMSALKNAGIITNTQGRAKACITRPPEQITLLDIYRAVEGEKPLLHLDIDTNPECGVGIHVQLAIGDFYREIQDAAEQKMAAITLQDIIDRYHAKLENVYNTNQIKNEKEGNSCETEEKNRTSR</sequence>
<proteinExistence type="predicted"/>
<dbReference type="GO" id="GO:0005829">
    <property type="term" value="C:cytosol"/>
    <property type="evidence" value="ECO:0007669"/>
    <property type="project" value="TreeGrafter"/>
</dbReference>
<dbReference type="Proteomes" id="UP000823849">
    <property type="component" value="Unassembled WGS sequence"/>
</dbReference>
<dbReference type="GO" id="GO:0003700">
    <property type="term" value="F:DNA-binding transcription factor activity"/>
    <property type="evidence" value="ECO:0007669"/>
    <property type="project" value="TreeGrafter"/>
</dbReference>
<dbReference type="EMBL" id="DWWU01000020">
    <property type="protein sequence ID" value="HJC15150.1"/>
    <property type="molecule type" value="Genomic_DNA"/>
</dbReference>
<comment type="caution">
    <text evidence="1">The sequence shown here is derived from an EMBL/GenBank/DDBJ whole genome shotgun (WGS) entry which is preliminary data.</text>
</comment>
<evidence type="ECO:0000313" key="1">
    <source>
        <dbReference type="EMBL" id="HJC15150.1"/>
    </source>
</evidence>
<evidence type="ECO:0000313" key="2">
    <source>
        <dbReference type="Proteomes" id="UP000823849"/>
    </source>
</evidence>
<dbReference type="PANTHER" id="PTHR33221:SF15">
    <property type="entry name" value="HTH-TYPE TRANSCRIPTIONAL REGULATOR YWGB-RELATED"/>
    <property type="match status" value="1"/>
</dbReference>
<reference evidence="1" key="2">
    <citation type="submission" date="2021-04" db="EMBL/GenBank/DDBJ databases">
        <authorList>
            <person name="Gilroy R."/>
        </authorList>
    </citation>
    <scope>NUCLEOTIDE SEQUENCE</scope>
    <source>
        <strain evidence="1">CHK185-5351</strain>
    </source>
</reference>
<accession>A0A9D2N9H8</accession>